<feature type="domain" description="DUF1731" evidence="5">
    <location>
        <begin position="413"/>
        <end position="457"/>
    </location>
</feature>
<dbReference type="Proteomes" id="UP000268094">
    <property type="component" value="Unassembled WGS sequence"/>
</dbReference>
<dbReference type="InterPro" id="IPR013549">
    <property type="entry name" value="DUF1731"/>
</dbReference>
<evidence type="ECO:0000259" key="3">
    <source>
        <dbReference type="Pfam" id="PF01370"/>
    </source>
</evidence>
<dbReference type="InterPro" id="IPR005031">
    <property type="entry name" value="COQ10_START"/>
</dbReference>
<organism evidence="6 7">
    <name type="scientific">Corallococcus terminator</name>
    <dbReference type="NCBI Taxonomy" id="2316733"/>
    <lineage>
        <taxon>Bacteria</taxon>
        <taxon>Pseudomonadati</taxon>
        <taxon>Myxococcota</taxon>
        <taxon>Myxococcia</taxon>
        <taxon>Myxococcales</taxon>
        <taxon>Cystobacterineae</taxon>
        <taxon>Myxococcaceae</taxon>
        <taxon>Corallococcus</taxon>
    </lineage>
</organism>
<keyword evidence="7" id="KW-1185">Reference proteome</keyword>
<dbReference type="InterPro" id="IPR036291">
    <property type="entry name" value="NAD(P)-bd_dom_sf"/>
</dbReference>
<sequence>MGKSHVFDARSQMPVPAADLFAWHTREGAFERLSPPWETAEVVERTGDGIRPGARVVVKIHLGPIPQRLVAEHTGYVEGASFQDTQREGPFTKWVHDHRMHPGSTPQASVLEDAVEYVLPVGTLGDTFGGGYARERLERMFAYRHTLTRMDLRRHAAFKDQGPLTVAIGGASGLVGKALASFLSTGGHRVKRLVRGRPNAARGDIAWAPDRGTVDAEGLEGLDAVVHLSGANVAEGRWTEERKQEILKSRTESTRVLCEALARASRKPRVLVCASAIGLYGSRGDEELTESSGVGGGFLADVTRQWESATAPAEAAGIRVVHLRIGVVLDASGGALAKLAPAFLAGGGGPIASGKQWMSWVSLEDLLGLIQFSIGTPAVRGPLNAVAPNAVRQGELARVMGKVLRRPALFPLPAGVVKTVFGQMGEETLLSSAHVLPTVAQAHGFPFLFPDLEGALRFTLGRTTEGAEFRHT</sequence>
<proteinExistence type="inferred from homology"/>
<evidence type="ECO:0000313" key="6">
    <source>
        <dbReference type="EMBL" id="RKG81042.1"/>
    </source>
</evidence>
<dbReference type="Gene3D" id="3.30.530.20">
    <property type="match status" value="1"/>
</dbReference>
<dbReference type="CDD" id="cd05242">
    <property type="entry name" value="SDR_a8"/>
    <property type="match status" value="1"/>
</dbReference>
<dbReference type="PANTHER" id="PTHR11092">
    <property type="entry name" value="SUGAR NUCLEOTIDE EPIMERASE RELATED"/>
    <property type="match status" value="1"/>
</dbReference>
<dbReference type="InterPro" id="IPR010099">
    <property type="entry name" value="SDR39U1"/>
</dbReference>
<evidence type="ECO:0000256" key="2">
    <source>
        <dbReference type="ARBA" id="ARBA00009353"/>
    </source>
</evidence>
<dbReference type="CDD" id="cd07820">
    <property type="entry name" value="SRPBCC_3"/>
    <property type="match status" value="1"/>
</dbReference>
<accession>A0A3A8ICM5</accession>
<dbReference type="NCBIfam" id="TIGR01777">
    <property type="entry name" value="yfcH"/>
    <property type="match status" value="1"/>
</dbReference>
<evidence type="ECO:0000259" key="5">
    <source>
        <dbReference type="Pfam" id="PF08338"/>
    </source>
</evidence>
<dbReference type="Pfam" id="PF01370">
    <property type="entry name" value="Epimerase"/>
    <property type="match status" value="1"/>
</dbReference>
<feature type="domain" description="Coenzyme Q-binding protein COQ10 START" evidence="4">
    <location>
        <begin position="13"/>
        <end position="140"/>
    </location>
</feature>
<evidence type="ECO:0000313" key="7">
    <source>
        <dbReference type="Proteomes" id="UP000268094"/>
    </source>
</evidence>
<dbReference type="InterPro" id="IPR001509">
    <property type="entry name" value="Epimerase_deHydtase"/>
</dbReference>
<dbReference type="Pfam" id="PF03364">
    <property type="entry name" value="Polyketide_cyc"/>
    <property type="match status" value="1"/>
</dbReference>
<dbReference type="OrthoDB" id="9801773at2"/>
<comment type="caution">
    <text evidence="6">The sequence shown here is derived from an EMBL/GenBank/DDBJ whole genome shotgun (WGS) entry which is preliminary data.</text>
</comment>
<dbReference type="AlphaFoldDB" id="A0A3A8ICM5"/>
<evidence type="ECO:0000259" key="4">
    <source>
        <dbReference type="Pfam" id="PF03364"/>
    </source>
</evidence>
<evidence type="ECO:0000256" key="1">
    <source>
        <dbReference type="ARBA" id="ARBA00008918"/>
    </source>
</evidence>
<comment type="similarity">
    <text evidence="2">Belongs to the NAD(P)-dependent epimerase/dehydratase family. SDR39U1 subfamily.</text>
</comment>
<gene>
    <name evidence="6" type="ORF">D7V88_26770</name>
</gene>
<dbReference type="PANTHER" id="PTHR11092:SF0">
    <property type="entry name" value="EPIMERASE FAMILY PROTEIN SDR39U1"/>
    <property type="match status" value="1"/>
</dbReference>
<dbReference type="RefSeq" id="WP_120543462.1">
    <property type="nucleotide sequence ID" value="NZ_RAVZ01000216.1"/>
</dbReference>
<dbReference type="Pfam" id="PF08338">
    <property type="entry name" value="DUF1731"/>
    <property type="match status" value="1"/>
</dbReference>
<dbReference type="SUPFAM" id="SSF55961">
    <property type="entry name" value="Bet v1-like"/>
    <property type="match status" value="1"/>
</dbReference>
<dbReference type="Gene3D" id="3.40.50.720">
    <property type="entry name" value="NAD(P)-binding Rossmann-like Domain"/>
    <property type="match status" value="1"/>
</dbReference>
<protein>
    <submittedName>
        <fullName evidence="6">TIGR01777 family protein</fullName>
    </submittedName>
</protein>
<comment type="similarity">
    <text evidence="1">Belongs to the ribosome association toxin RatA family.</text>
</comment>
<dbReference type="InterPro" id="IPR023393">
    <property type="entry name" value="START-like_dom_sf"/>
</dbReference>
<name>A0A3A8ICM5_9BACT</name>
<reference evidence="7" key="1">
    <citation type="submission" date="2018-09" db="EMBL/GenBank/DDBJ databases">
        <authorList>
            <person name="Livingstone P.G."/>
            <person name="Whitworth D.E."/>
        </authorList>
    </citation>
    <scope>NUCLEOTIDE SEQUENCE [LARGE SCALE GENOMIC DNA]</scope>
    <source>
        <strain evidence="7">CA054A</strain>
    </source>
</reference>
<dbReference type="EMBL" id="RAVZ01000216">
    <property type="protein sequence ID" value="RKG81042.1"/>
    <property type="molecule type" value="Genomic_DNA"/>
</dbReference>
<feature type="domain" description="NAD-dependent epimerase/dehydratase" evidence="3">
    <location>
        <begin position="168"/>
        <end position="367"/>
    </location>
</feature>
<dbReference type="SUPFAM" id="SSF51735">
    <property type="entry name" value="NAD(P)-binding Rossmann-fold domains"/>
    <property type="match status" value="1"/>
</dbReference>